<dbReference type="CDD" id="cd09272">
    <property type="entry name" value="RNase_HI_RT_Ty1"/>
    <property type="match status" value="1"/>
</dbReference>
<dbReference type="EMBL" id="QJKJ01003330">
    <property type="protein sequence ID" value="RDX98983.1"/>
    <property type="molecule type" value="Genomic_DNA"/>
</dbReference>
<evidence type="ECO:0008006" key="3">
    <source>
        <dbReference type="Google" id="ProtNLM"/>
    </source>
</evidence>
<protein>
    <recommendedName>
        <fullName evidence="3">Copia protein</fullName>
    </recommendedName>
</protein>
<proteinExistence type="predicted"/>
<dbReference type="OrthoDB" id="1727749at2759"/>
<dbReference type="Proteomes" id="UP000257109">
    <property type="component" value="Unassembled WGS sequence"/>
</dbReference>
<organism evidence="1 2">
    <name type="scientific">Mucuna pruriens</name>
    <name type="common">Velvet bean</name>
    <name type="synonym">Dolichos pruriens</name>
    <dbReference type="NCBI Taxonomy" id="157652"/>
    <lineage>
        <taxon>Eukaryota</taxon>
        <taxon>Viridiplantae</taxon>
        <taxon>Streptophyta</taxon>
        <taxon>Embryophyta</taxon>
        <taxon>Tracheophyta</taxon>
        <taxon>Spermatophyta</taxon>
        <taxon>Magnoliopsida</taxon>
        <taxon>eudicotyledons</taxon>
        <taxon>Gunneridae</taxon>
        <taxon>Pentapetalae</taxon>
        <taxon>rosids</taxon>
        <taxon>fabids</taxon>
        <taxon>Fabales</taxon>
        <taxon>Fabaceae</taxon>
        <taxon>Papilionoideae</taxon>
        <taxon>50 kb inversion clade</taxon>
        <taxon>NPAAA clade</taxon>
        <taxon>indigoferoid/millettioid clade</taxon>
        <taxon>Phaseoleae</taxon>
        <taxon>Mucuna</taxon>
    </lineage>
</organism>
<accession>A0A371H8J1</accession>
<comment type="caution">
    <text evidence="1">The sequence shown here is derived from an EMBL/GenBank/DDBJ whole genome shotgun (WGS) entry which is preliminary data.</text>
</comment>
<sequence>MFDCNPVNTPIGEKADPTLFKSLVRSLRIHIDNKSAQVLAKNLMFHERSKYIDTRCHFIRECIVKKEIELVHVKSQDQVADIFTKESKIWCTEFSNYEGMVEIIIRK</sequence>
<keyword evidence="2" id="KW-1185">Reference proteome</keyword>
<gene>
    <name evidence="1" type="ORF">CR513_18037</name>
</gene>
<dbReference type="AlphaFoldDB" id="A0A371H8J1"/>
<feature type="non-terminal residue" evidence="1">
    <location>
        <position position="1"/>
    </location>
</feature>
<dbReference type="STRING" id="157652.A0A371H8J1"/>
<reference evidence="1" key="1">
    <citation type="submission" date="2018-05" db="EMBL/GenBank/DDBJ databases">
        <title>Draft genome of Mucuna pruriens seed.</title>
        <authorList>
            <person name="Nnadi N.E."/>
            <person name="Vos R."/>
            <person name="Hasami M.H."/>
            <person name="Devisetty U.K."/>
            <person name="Aguiy J.C."/>
        </authorList>
    </citation>
    <scope>NUCLEOTIDE SEQUENCE [LARGE SCALE GENOMIC DNA]</scope>
    <source>
        <strain evidence="1">JCA_2017</strain>
    </source>
</reference>
<evidence type="ECO:0000313" key="2">
    <source>
        <dbReference type="Proteomes" id="UP000257109"/>
    </source>
</evidence>
<evidence type="ECO:0000313" key="1">
    <source>
        <dbReference type="EMBL" id="RDX98983.1"/>
    </source>
</evidence>
<name>A0A371H8J1_MUCPR</name>